<evidence type="ECO:0000313" key="2">
    <source>
        <dbReference type="EMBL" id="MFD2618724.1"/>
    </source>
</evidence>
<dbReference type="PANTHER" id="PTHR45033">
    <property type="match status" value="1"/>
</dbReference>
<dbReference type="InterPro" id="IPR020843">
    <property type="entry name" value="ER"/>
</dbReference>
<dbReference type="Gene3D" id="3.90.180.10">
    <property type="entry name" value="Medium-chain alcohol dehydrogenases, catalytic domain"/>
    <property type="match status" value="1"/>
</dbReference>
<organism evidence="2 3">
    <name type="scientific">Terrilactibacillus laevilacticus</name>
    <dbReference type="NCBI Taxonomy" id="1380157"/>
    <lineage>
        <taxon>Bacteria</taxon>
        <taxon>Bacillati</taxon>
        <taxon>Bacillota</taxon>
        <taxon>Bacilli</taxon>
        <taxon>Bacillales</taxon>
        <taxon>Bacillaceae</taxon>
        <taxon>Terrilactibacillus</taxon>
    </lineage>
</organism>
<reference evidence="3" key="1">
    <citation type="journal article" date="2019" name="Int. J. Syst. Evol. Microbiol.">
        <title>The Global Catalogue of Microorganisms (GCM) 10K type strain sequencing project: providing services to taxonomists for standard genome sequencing and annotation.</title>
        <authorList>
            <consortium name="The Broad Institute Genomics Platform"/>
            <consortium name="The Broad Institute Genome Sequencing Center for Infectious Disease"/>
            <person name="Wu L."/>
            <person name="Ma J."/>
        </authorList>
    </citation>
    <scope>NUCLEOTIDE SEQUENCE [LARGE SCALE GENOMIC DNA]</scope>
    <source>
        <strain evidence="3">TISTR 2241</strain>
    </source>
</reference>
<sequence length="332" mass="36589">MKAIVHEGAPGIKGLHKKDDFPEQSVSQGEVKIRLKVAGMNHRDLFVLQRHKEDEPALIIGSDGSGVIDEVGEGVSKYKVGDEVIIIPSLRWRTKSAAPPADFDILGLPDHGTFAETIVLNEEQVALKPDYLSFEEAGILALSGLTGYRALFTQGQLTSRQTVFIPGIGGGVATLMLQMAKSVGAKVIVSSRSEEKRKKALELGATLAIGNDEDWSEVLKDTKVDLVIESVGAATWNRSLKVLKKGGTIVAFGSSTGDIVEMNLREFFYGQYRFFGSTMGSIEEFHEMLKLFSDYQIKPIVDRVFNFDEFEKAFDWLEKGQQFGKIALKINE</sequence>
<proteinExistence type="predicted"/>
<dbReference type="InterPro" id="IPR013149">
    <property type="entry name" value="ADH-like_C"/>
</dbReference>
<dbReference type="PANTHER" id="PTHR45033:SF3">
    <property type="entry name" value="DEHYDROGENASE, PUTATIVE (AFU_ORTHOLOGUE AFUA_2G13270)-RELATED"/>
    <property type="match status" value="1"/>
</dbReference>
<dbReference type="Pfam" id="PF08240">
    <property type="entry name" value="ADH_N"/>
    <property type="match status" value="1"/>
</dbReference>
<protein>
    <submittedName>
        <fullName evidence="2">Zinc-binding dehydrogenase</fullName>
    </submittedName>
</protein>
<keyword evidence="3" id="KW-1185">Reference proteome</keyword>
<dbReference type="InterPro" id="IPR036291">
    <property type="entry name" value="NAD(P)-bd_dom_sf"/>
</dbReference>
<dbReference type="InterPro" id="IPR052711">
    <property type="entry name" value="Zinc_ADH-like"/>
</dbReference>
<dbReference type="Proteomes" id="UP001597458">
    <property type="component" value="Unassembled WGS sequence"/>
</dbReference>
<comment type="caution">
    <text evidence="2">The sequence shown here is derived from an EMBL/GenBank/DDBJ whole genome shotgun (WGS) entry which is preliminary data.</text>
</comment>
<dbReference type="Gene3D" id="3.40.50.720">
    <property type="entry name" value="NAD(P)-binding Rossmann-like Domain"/>
    <property type="match status" value="1"/>
</dbReference>
<dbReference type="SUPFAM" id="SSF50129">
    <property type="entry name" value="GroES-like"/>
    <property type="match status" value="1"/>
</dbReference>
<dbReference type="InterPro" id="IPR011032">
    <property type="entry name" value="GroES-like_sf"/>
</dbReference>
<dbReference type="EMBL" id="JBHUMR010000027">
    <property type="protein sequence ID" value="MFD2618724.1"/>
    <property type="molecule type" value="Genomic_DNA"/>
</dbReference>
<accession>A0ABW5PUX3</accession>
<gene>
    <name evidence="2" type="ORF">ACFSTF_15655</name>
</gene>
<name>A0ABW5PUX3_9BACI</name>
<evidence type="ECO:0000313" key="3">
    <source>
        <dbReference type="Proteomes" id="UP001597458"/>
    </source>
</evidence>
<dbReference type="Pfam" id="PF00107">
    <property type="entry name" value="ADH_zinc_N"/>
    <property type="match status" value="1"/>
</dbReference>
<dbReference type="InterPro" id="IPR013154">
    <property type="entry name" value="ADH-like_N"/>
</dbReference>
<dbReference type="RefSeq" id="WP_141191859.1">
    <property type="nucleotide sequence ID" value="NZ_JBHUMR010000027.1"/>
</dbReference>
<evidence type="ECO:0000259" key="1">
    <source>
        <dbReference type="SMART" id="SM00829"/>
    </source>
</evidence>
<feature type="domain" description="Enoyl reductase (ER)" evidence="1">
    <location>
        <begin position="11"/>
        <end position="328"/>
    </location>
</feature>
<dbReference type="SMART" id="SM00829">
    <property type="entry name" value="PKS_ER"/>
    <property type="match status" value="1"/>
</dbReference>
<dbReference type="SUPFAM" id="SSF51735">
    <property type="entry name" value="NAD(P)-binding Rossmann-fold domains"/>
    <property type="match status" value="1"/>
</dbReference>